<dbReference type="PANTHER" id="PTHR34132">
    <property type="entry name" value="EMB|CAB87627.1-RELATED"/>
    <property type="match status" value="1"/>
</dbReference>
<dbReference type="Gramene" id="Pp3c8_19160V3.2">
    <property type="protein sequence ID" value="Pp3c8_19160V3.2"/>
    <property type="gene ID" value="Pp3c8_19160"/>
</dbReference>
<dbReference type="OrthoDB" id="776916at2759"/>
<dbReference type="KEGG" id="ppp:112285977"/>
<name>A0A2K1K7Z3_PHYPA</name>
<dbReference type="Gramene" id="Pp3c8_19160V3.1">
    <property type="protein sequence ID" value="Pp3c8_19160V3.1"/>
    <property type="gene ID" value="Pp3c8_19160"/>
</dbReference>
<reference evidence="3" key="3">
    <citation type="submission" date="2020-12" db="UniProtKB">
        <authorList>
            <consortium name="EnsemblPlants"/>
        </authorList>
    </citation>
    <scope>IDENTIFICATION</scope>
</reference>
<dbReference type="FunCoup" id="A0A2K1K7Z3">
    <property type="interactions" value="21"/>
</dbReference>
<protein>
    <submittedName>
        <fullName evidence="2 3">Uncharacterized protein</fullName>
    </submittedName>
</protein>
<evidence type="ECO:0000313" key="2">
    <source>
        <dbReference type="EMBL" id="PNR49897.1"/>
    </source>
</evidence>
<dbReference type="EnsemblPlants" id="Pp3c8_19160V3.1">
    <property type="protein sequence ID" value="Pp3c8_19160V3.1"/>
    <property type="gene ID" value="Pp3c8_19160"/>
</dbReference>
<evidence type="ECO:0000313" key="3">
    <source>
        <dbReference type="EnsemblPlants" id="Pp3c8_19160V3.1"/>
    </source>
</evidence>
<reference evidence="2 4" key="2">
    <citation type="journal article" date="2018" name="Plant J.">
        <title>The Physcomitrella patens chromosome-scale assembly reveals moss genome structure and evolution.</title>
        <authorList>
            <person name="Lang D."/>
            <person name="Ullrich K.K."/>
            <person name="Murat F."/>
            <person name="Fuchs J."/>
            <person name="Jenkins J."/>
            <person name="Haas F.B."/>
            <person name="Piednoel M."/>
            <person name="Gundlach H."/>
            <person name="Van Bel M."/>
            <person name="Meyberg R."/>
            <person name="Vives C."/>
            <person name="Morata J."/>
            <person name="Symeonidi A."/>
            <person name="Hiss M."/>
            <person name="Muchero W."/>
            <person name="Kamisugi Y."/>
            <person name="Saleh O."/>
            <person name="Blanc G."/>
            <person name="Decker E.L."/>
            <person name="van Gessel N."/>
            <person name="Grimwood J."/>
            <person name="Hayes R.D."/>
            <person name="Graham S.W."/>
            <person name="Gunter L.E."/>
            <person name="McDaniel S.F."/>
            <person name="Hoernstein S.N.W."/>
            <person name="Larsson A."/>
            <person name="Li F.W."/>
            <person name="Perroud P.F."/>
            <person name="Phillips J."/>
            <person name="Ranjan P."/>
            <person name="Rokshar D.S."/>
            <person name="Rothfels C.J."/>
            <person name="Schneider L."/>
            <person name="Shu S."/>
            <person name="Stevenson D.W."/>
            <person name="Thummler F."/>
            <person name="Tillich M."/>
            <person name="Villarreal Aguilar J.C."/>
            <person name="Widiez T."/>
            <person name="Wong G.K."/>
            <person name="Wymore A."/>
            <person name="Zhang Y."/>
            <person name="Zimmer A.D."/>
            <person name="Quatrano R.S."/>
            <person name="Mayer K.F.X."/>
            <person name="Goodstein D."/>
            <person name="Casacuberta J.M."/>
            <person name="Vandepoele K."/>
            <person name="Reski R."/>
            <person name="Cuming A.C."/>
            <person name="Tuskan G.A."/>
            <person name="Maumus F."/>
            <person name="Salse J."/>
            <person name="Schmutz J."/>
            <person name="Rensing S.A."/>
        </authorList>
    </citation>
    <scope>NUCLEOTIDE SEQUENCE [LARGE SCALE GENOMIC DNA]</scope>
    <source>
        <strain evidence="3 4">cv. Gransden 2004</strain>
    </source>
</reference>
<dbReference type="EnsemblPlants" id="Pp3c8_19160V3.2">
    <property type="protein sequence ID" value="Pp3c8_19160V3.2"/>
    <property type="gene ID" value="Pp3c8_19160"/>
</dbReference>
<organism evidence="2">
    <name type="scientific">Physcomitrium patens</name>
    <name type="common">Spreading-leaved earth moss</name>
    <name type="synonym">Physcomitrella patens</name>
    <dbReference type="NCBI Taxonomy" id="3218"/>
    <lineage>
        <taxon>Eukaryota</taxon>
        <taxon>Viridiplantae</taxon>
        <taxon>Streptophyta</taxon>
        <taxon>Embryophyta</taxon>
        <taxon>Bryophyta</taxon>
        <taxon>Bryophytina</taxon>
        <taxon>Bryopsida</taxon>
        <taxon>Funariidae</taxon>
        <taxon>Funariales</taxon>
        <taxon>Funariaceae</taxon>
        <taxon>Physcomitrium</taxon>
    </lineage>
</organism>
<feature type="signal peptide" evidence="1">
    <location>
        <begin position="1"/>
        <end position="20"/>
    </location>
</feature>
<keyword evidence="4" id="KW-1185">Reference proteome</keyword>
<evidence type="ECO:0000313" key="4">
    <source>
        <dbReference type="Proteomes" id="UP000006727"/>
    </source>
</evidence>
<dbReference type="AlphaFoldDB" id="A0A2K1K7Z3"/>
<dbReference type="EMBL" id="ABEU02000008">
    <property type="protein sequence ID" value="PNR49897.1"/>
    <property type="molecule type" value="Genomic_DNA"/>
</dbReference>
<feature type="chain" id="PRO_5043158262" evidence="1">
    <location>
        <begin position="21"/>
        <end position="90"/>
    </location>
</feature>
<accession>A0A2K1K7Z3</accession>
<proteinExistence type="predicted"/>
<dbReference type="GeneID" id="112285977"/>
<gene>
    <name evidence="3" type="primary">LOC112285977</name>
    <name evidence="2" type="ORF">PHYPA_011794</name>
</gene>
<evidence type="ECO:0000256" key="1">
    <source>
        <dbReference type="SAM" id="SignalP"/>
    </source>
</evidence>
<dbReference type="OMA" id="RMENGFW"/>
<sequence length="90" mass="9923">MCPLRVILLFLSAILAGYFAFKTVREQGNSSILSVDEDEPEQAMEQTSIATKVTTGISSSFWVVIDMLSGRYLYQNLKGQTQAKGEELAS</sequence>
<dbReference type="RefSeq" id="XP_024383177.1">
    <property type="nucleotide sequence ID" value="XM_024527409.2"/>
</dbReference>
<dbReference type="Proteomes" id="UP000006727">
    <property type="component" value="Chromosome 8"/>
</dbReference>
<reference evidence="2 4" key="1">
    <citation type="journal article" date="2008" name="Science">
        <title>The Physcomitrella genome reveals evolutionary insights into the conquest of land by plants.</title>
        <authorList>
            <person name="Rensing S."/>
            <person name="Lang D."/>
            <person name="Zimmer A."/>
            <person name="Terry A."/>
            <person name="Salamov A."/>
            <person name="Shapiro H."/>
            <person name="Nishiyama T."/>
            <person name="Perroud P.-F."/>
            <person name="Lindquist E."/>
            <person name="Kamisugi Y."/>
            <person name="Tanahashi T."/>
            <person name="Sakakibara K."/>
            <person name="Fujita T."/>
            <person name="Oishi K."/>
            <person name="Shin-I T."/>
            <person name="Kuroki Y."/>
            <person name="Toyoda A."/>
            <person name="Suzuki Y."/>
            <person name="Hashimoto A."/>
            <person name="Yamaguchi K."/>
            <person name="Sugano A."/>
            <person name="Kohara Y."/>
            <person name="Fujiyama A."/>
            <person name="Anterola A."/>
            <person name="Aoki S."/>
            <person name="Ashton N."/>
            <person name="Barbazuk W.B."/>
            <person name="Barker E."/>
            <person name="Bennetzen J."/>
            <person name="Bezanilla M."/>
            <person name="Blankenship R."/>
            <person name="Cho S.H."/>
            <person name="Dutcher S."/>
            <person name="Estelle M."/>
            <person name="Fawcett J.A."/>
            <person name="Gundlach H."/>
            <person name="Hanada K."/>
            <person name="Heyl A."/>
            <person name="Hicks K.A."/>
            <person name="Hugh J."/>
            <person name="Lohr M."/>
            <person name="Mayer K."/>
            <person name="Melkozernov A."/>
            <person name="Murata T."/>
            <person name="Nelson D."/>
            <person name="Pils B."/>
            <person name="Prigge M."/>
            <person name="Reiss B."/>
            <person name="Renner T."/>
            <person name="Rombauts S."/>
            <person name="Rushton P."/>
            <person name="Sanderfoot A."/>
            <person name="Schween G."/>
            <person name="Shiu S.-H."/>
            <person name="Stueber K."/>
            <person name="Theodoulou F.L."/>
            <person name="Tu H."/>
            <person name="Van de Peer Y."/>
            <person name="Verrier P.J."/>
            <person name="Waters E."/>
            <person name="Wood A."/>
            <person name="Yang L."/>
            <person name="Cove D."/>
            <person name="Cuming A."/>
            <person name="Hasebe M."/>
            <person name="Lucas S."/>
            <person name="Mishler D.B."/>
            <person name="Reski R."/>
            <person name="Grigoriev I."/>
            <person name="Quatrano R.S."/>
            <person name="Boore J.L."/>
        </authorList>
    </citation>
    <scope>NUCLEOTIDE SEQUENCE [LARGE SCALE GENOMIC DNA]</scope>
    <source>
        <strain evidence="3 4">cv. Gransden 2004</strain>
    </source>
</reference>
<dbReference type="PaxDb" id="3218-PP1S122_106V6.1"/>
<dbReference type="PANTHER" id="PTHR34132:SF4">
    <property type="entry name" value="EXPRESSED PROTEIN"/>
    <property type="match status" value="1"/>
</dbReference>
<keyword evidence="1" id="KW-0732">Signal</keyword>